<evidence type="ECO:0000256" key="9">
    <source>
        <dbReference type="ARBA" id="ARBA00023102"/>
    </source>
</evidence>
<keyword evidence="9 12" id="KW-0368">Histidine biosynthesis</keyword>
<keyword evidence="10 12" id="KW-0486">Methionine biosynthesis</keyword>
<evidence type="ECO:0000259" key="13">
    <source>
        <dbReference type="Pfam" id="PF00763"/>
    </source>
</evidence>
<keyword evidence="5 12" id="KW-0658">Purine biosynthesis</keyword>
<dbReference type="InterPro" id="IPR020631">
    <property type="entry name" value="THF_DH/CycHdrlase_NAD-bd_dom"/>
</dbReference>
<dbReference type="EMBL" id="CABFVA020000075">
    <property type="protein sequence ID" value="VVM06825.1"/>
    <property type="molecule type" value="Genomic_DNA"/>
</dbReference>
<dbReference type="Gene3D" id="3.40.50.10860">
    <property type="entry name" value="Leucine Dehydrogenase, chain A, domain 1"/>
    <property type="match status" value="1"/>
</dbReference>
<dbReference type="FunFam" id="3.40.50.720:FF:000189">
    <property type="entry name" value="Bifunctional protein FolD"/>
    <property type="match status" value="1"/>
</dbReference>
<keyword evidence="7 12" id="KW-0521">NADP</keyword>
<dbReference type="InterPro" id="IPR020867">
    <property type="entry name" value="THF_DH/CycHdrlase_CS"/>
</dbReference>
<keyword evidence="11 12" id="KW-0511">Multifunctional enzyme</keyword>
<evidence type="ECO:0000256" key="11">
    <source>
        <dbReference type="ARBA" id="ARBA00023268"/>
    </source>
</evidence>
<dbReference type="GO" id="GO:0000105">
    <property type="term" value="P:L-histidine biosynthetic process"/>
    <property type="evidence" value="ECO:0007669"/>
    <property type="project" value="UniProtKB-KW"/>
</dbReference>
<feature type="domain" description="Tetrahydrofolate dehydrogenase/cyclohydrolase NAD(P)-binding" evidence="14">
    <location>
        <begin position="141"/>
        <end position="291"/>
    </location>
</feature>
<dbReference type="InterPro" id="IPR046346">
    <property type="entry name" value="Aminoacid_DH-like_N_sf"/>
</dbReference>
<dbReference type="Pfam" id="PF00763">
    <property type="entry name" value="THF_DHG_CYH"/>
    <property type="match status" value="1"/>
</dbReference>
<evidence type="ECO:0000256" key="7">
    <source>
        <dbReference type="ARBA" id="ARBA00022857"/>
    </source>
</evidence>
<keyword evidence="4 12" id="KW-0028">Amino-acid biosynthesis</keyword>
<dbReference type="InterPro" id="IPR000672">
    <property type="entry name" value="THF_DH/CycHdrlase"/>
</dbReference>
<feature type="binding site" evidence="12">
    <location>
        <begin position="167"/>
        <end position="169"/>
    </location>
    <ligand>
        <name>NADP(+)</name>
        <dbReference type="ChEBI" id="CHEBI:58349"/>
    </ligand>
</feature>
<dbReference type="PANTHER" id="PTHR48099:SF5">
    <property type="entry name" value="C-1-TETRAHYDROFOLATE SYNTHASE, CYTOPLASMIC"/>
    <property type="match status" value="1"/>
</dbReference>
<evidence type="ECO:0000256" key="8">
    <source>
        <dbReference type="ARBA" id="ARBA00023002"/>
    </source>
</evidence>
<keyword evidence="16" id="KW-1185">Reference proteome</keyword>
<proteinExistence type="inferred from homology"/>
<dbReference type="GO" id="GO:0005829">
    <property type="term" value="C:cytosol"/>
    <property type="evidence" value="ECO:0007669"/>
    <property type="project" value="TreeGrafter"/>
</dbReference>
<protein>
    <recommendedName>
        <fullName evidence="12">Bifunctional protein FolD</fullName>
    </recommendedName>
    <domain>
        <recommendedName>
            <fullName evidence="12">Methylenetetrahydrofolate dehydrogenase</fullName>
            <ecNumber evidence="12">1.5.1.5</ecNumber>
        </recommendedName>
    </domain>
    <domain>
        <recommendedName>
            <fullName evidence="12">Methenyltetrahydrofolate cyclohydrolase</fullName>
            <ecNumber evidence="12">3.5.4.9</ecNumber>
        </recommendedName>
    </domain>
</protein>
<evidence type="ECO:0000256" key="6">
    <source>
        <dbReference type="ARBA" id="ARBA00022801"/>
    </source>
</evidence>
<dbReference type="EC" id="3.5.4.9" evidence="12"/>
<evidence type="ECO:0000313" key="16">
    <source>
        <dbReference type="Proteomes" id="UP000334923"/>
    </source>
</evidence>
<dbReference type="GO" id="GO:0004488">
    <property type="term" value="F:methylenetetrahydrofolate dehydrogenase (NADP+) activity"/>
    <property type="evidence" value="ECO:0007669"/>
    <property type="project" value="UniProtKB-UniRule"/>
</dbReference>
<dbReference type="HAMAP" id="MF_01576">
    <property type="entry name" value="THF_DHG_CYH"/>
    <property type="match status" value="1"/>
</dbReference>
<dbReference type="RefSeq" id="WP_178086986.1">
    <property type="nucleotide sequence ID" value="NZ_CABFVA020000075.1"/>
</dbReference>
<organism evidence="15 16">
    <name type="scientific">Methylacidimicrobium tartarophylax</name>
    <dbReference type="NCBI Taxonomy" id="1041768"/>
    <lineage>
        <taxon>Bacteria</taxon>
        <taxon>Pseudomonadati</taxon>
        <taxon>Verrucomicrobiota</taxon>
        <taxon>Methylacidimicrobium</taxon>
    </lineage>
</organism>
<keyword evidence="6 12" id="KW-0378">Hydrolase</keyword>
<dbReference type="CDD" id="cd01080">
    <property type="entry name" value="NAD_bind_m-THF_DH_Cyclohyd"/>
    <property type="match status" value="1"/>
</dbReference>
<evidence type="ECO:0000256" key="12">
    <source>
        <dbReference type="HAMAP-Rule" id="MF_01576"/>
    </source>
</evidence>
<dbReference type="PRINTS" id="PR00085">
    <property type="entry name" value="THFDHDRGNASE"/>
</dbReference>
<dbReference type="UniPathway" id="UPA00193"/>
<dbReference type="GO" id="GO:0006164">
    <property type="term" value="P:purine nucleotide biosynthetic process"/>
    <property type="evidence" value="ECO:0007669"/>
    <property type="project" value="UniProtKB-KW"/>
</dbReference>
<dbReference type="FunFam" id="3.40.50.10860:FF:000005">
    <property type="entry name" value="C-1-tetrahydrofolate synthase, cytoplasmic, putative"/>
    <property type="match status" value="1"/>
</dbReference>
<feature type="domain" description="Tetrahydrofolate dehydrogenase/cyclohydrolase catalytic" evidence="13">
    <location>
        <begin position="7"/>
        <end position="121"/>
    </location>
</feature>
<evidence type="ECO:0000256" key="4">
    <source>
        <dbReference type="ARBA" id="ARBA00022605"/>
    </source>
</evidence>
<reference evidence="15 16" key="1">
    <citation type="submission" date="2019-09" db="EMBL/GenBank/DDBJ databases">
        <authorList>
            <person name="Cremers G."/>
        </authorList>
    </citation>
    <scope>NUCLEOTIDE SEQUENCE [LARGE SCALE GENOMIC DNA]</scope>
    <source>
        <strain evidence="15">4A</strain>
    </source>
</reference>
<gene>
    <name evidence="12 15" type="primary">folD</name>
    <name evidence="15" type="ORF">MAMT_01417</name>
</gene>
<evidence type="ECO:0000256" key="5">
    <source>
        <dbReference type="ARBA" id="ARBA00022755"/>
    </source>
</evidence>
<dbReference type="GO" id="GO:0009086">
    <property type="term" value="P:methionine biosynthetic process"/>
    <property type="evidence" value="ECO:0007669"/>
    <property type="project" value="UniProtKB-KW"/>
</dbReference>
<accession>A0A5E6MBN7</accession>
<sequence length="299" mass="32113">MQGAKLLEGRVVAAAVHERTRQRVDQLRRRGVEPAVIFFRVGEDPASELYVHMKKKRAKELGILSEVIALPGSTTERELLTRLEEKNRDSRIHGILVQMPLPRQIRVETVCQAIDPSKDIDGFHPINAGKLLLGDPSGFPPCTPAGICEIFRHYGLVTAGAEVVILGRSNIVGKPLAALLLAKGPQGDATVTVLHSQSRQIPEHCRRADFLIAALGRAEFVRGDMIKTGAVVVDVGVTRLPDPALPGESRIVGDVHFKEASQVAGWLTPNPGGVGPMTIAMLLANTVKAAECFAGCGEG</sequence>
<dbReference type="PROSITE" id="PS00767">
    <property type="entry name" value="THF_DHG_CYH_2"/>
    <property type="match status" value="1"/>
</dbReference>
<evidence type="ECO:0000256" key="2">
    <source>
        <dbReference type="ARBA" id="ARBA00011738"/>
    </source>
</evidence>
<dbReference type="PANTHER" id="PTHR48099">
    <property type="entry name" value="C-1-TETRAHYDROFOLATE SYNTHASE, CYTOPLASMIC-RELATED"/>
    <property type="match status" value="1"/>
</dbReference>
<comment type="catalytic activity">
    <reaction evidence="12">
        <text>(6R)-5,10-methylene-5,6,7,8-tetrahydrofolate + NADP(+) = (6R)-5,10-methenyltetrahydrofolate + NADPH</text>
        <dbReference type="Rhea" id="RHEA:22812"/>
        <dbReference type="ChEBI" id="CHEBI:15636"/>
        <dbReference type="ChEBI" id="CHEBI:57455"/>
        <dbReference type="ChEBI" id="CHEBI:57783"/>
        <dbReference type="ChEBI" id="CHEBI:58349"/>
        <dbReference type="EC" id="1.5.1.5"/>
    </reaction>
</comment>
<dbReference type="Pfam" id="PF02882">
    <property type="entry name" value="THF_DHG_CYH_C"/>
    <property type="match status" value="1"/>
</dbReference>
<evidence type="ECO:0000256" key="1">
    <source>
        <dbReference type="ARBA" id="ARBA00004777"/>
    </source>
</evidence>
<comment type="caution">
    <text evidence="12">Lacks conserved residue(s) required for the propagation of feature annotation.</text>
</comment>
<name>A0A5E6MBN7_9BACT</name>
<dbReference type="InterPro" id="IPR020630">
    <property type="entry name" value="THF_DH/CycHdrlase_cat_dom"/>
</dbReference>
<comment type="similarity">
    <text evidence="12">Belongs to the tetrahydrofolate dehydrogenase/cyclohydrolase family.</text>
</comment>
<dbReference type="SUPFAM" id="SSF51735">
    <property type="entry name" value="NAD(P)-binding Rossmann-fold domains"/>
    <property type="match status" value="1"/>
</dbReference>
<evidence type="ECO:0000259" key="14">
    <source>
        <dbReference type="Pfam" id="PF02882"/>
    </source>
</evidence>
<dbReference type="GO" id="GO:0004477">
    <property type="term" value="F:methenyltetrahydrofolate cyclohydrolase activity"/>
    <property type="evidence" value="ECO:0007669"/>
    <property type="project" value="UniProtKB-UniRule"/>
</dbReference>
<evidence type="ECO:0000313" key="15">
    <source>
        <dbReference type="EMBL" id="VVM06825.1"/>
    </source>
</evidence>
<comment type="subunit">
    <text evidence="2 12">Homodimer.</text>
</comment>
<comment type="pathway">
    <text evidence="1 12">One-carbon metabolism; tetrahydrofolate interconversion.</text>
</comment>
<dbReference type="InterPro" id="IPR036291">
    <property type="entry name" value="NAD(P)-bd_dom_sf"/>
</dbReference>
<dbReference type="GO" id="GO:0035999">
    <property type="term" value="P:tetrahydrofolate interconversion"/>
    <property type="evidence" value="ECO:0007669"/>
    <property type="project" value="UniProtKB-UniRule"/>
</dbReference>
<keyword evidence="8 12" id="KW-0560">Oxidoreductase</keyword>
<dbReference type="SUPFAM" id="SSF53223">
    <property type="entry name" value="Aminoacid dehydrogenase-like, N-terminal domain"/>
    <property type="match status" value="1"/>
</dbReference>
<evidence type="ECO:0000256" key="3">
    <source>
        <dbReference type="ARBA" id="ARBA00022563"/>
    </source>
</evidence>
<dbReference type="EC" id="1.5.1.5" evidence="12"/>
<comment type="function">
    <text evidence="12">Catalyzes the oxidation of 5,10-methylenetetrahydrofolate to 5,10-methenyltetrahydrofolate and then the hydrolysis of 5,10-methenyltetrahydrofolate to 10-formyltetrahydrofolate.</text>
</comment>
<comment type="catalytic activity">
    <reaction evidence="12">
        <text>(6R)-5,10-methenyltetrahydrofolate + H2O = (6R)-10-formyltetrahydrofolate + H(+)</text>
        <dbReference type="Rhea" id="RHEA:23700"/>
        <dbReference type="ChEBI" id="CHEBI:15377"/>
        <dbReference type="ChEBI" id="CHEBI:15378"/>
        <dbReference type="ChEBI" id="CHEBI:57455"/>
        <dbReference type="ChEBI" id="CHEBI:195366"/>
        <dbReference type="EC" id="3.5.4.9"/>
    </reaction>
</comment>
<feature type="binding site" evidence="12">
    <location>
        <position position="237"/>
    </location>
    <ligand>
        <name>NADP(+)</name>
        <dbReference type="ChEBI" id="CHEBI:58349"/>
    </ligand>
</feature>
<dbReference type="AlphaFoldDB" id="A0A5E6MBN7"/>
<dbReference type="Gene3D" id="3.40.50.720">
    <property type="entry name" value="NAD(P)-binding Rossmann-like Domain"/>
    <property type="match status" value="1"/>
</dbReference>
<keyword evidence="3 12" id="KW-0554">One-carbon metabolism</keyword>
<evidence type="ECO:0000256" key="10">
    <source>
        <dbReference type="ARBA" id="ARBA00023167"/>
    </source>
</evidence>
<dbReference type="Proteomes" id="UP000334923">
    <property type="component" value="Unassembled WGS sequence"/>
</dbReference>